<dbReference type="PANTHER" id="PTHR24034:SF89">
    <property type="entry name" value="COMPLEMENT COMPONENT C1Q RECEPTOR"/>
    <property type="match status" value="1"/>
</dbReference>
<evidence type="ECO:0000313" key="8">
    <source>
        <dbReference type="EMBL" id="GFS25432.1"/>
    </source>
</evidence>
<gene>
    <name evidence="8" type="ORF">ElyMa_007026500</name>
</gene>
<dbReference type="PROSITE" id="PS50026">
    <property type="entry name" value="EGF_3"/>
    <property type="match status" value="2"/>
</dbReference>
<evidence type="ECO:0000256" key="2">
    <source>
        <dbReference type="ARBA" id="ARBA00022729"/>
    </source>
</evidence>
<dbReference type="CDD" id="cd00054">
    <property type="entry name" value="EGF_CA"/>
    <property type="match status" value="2"/>
</dbReference>
<dbReference type="AlphaFoldDB" id="A0AAV4JV99"/>
<dbReference type="InterPro" id="IPR009030">
    <property type="entry name" value="Growth_fac_rcpt_cys_sf"/>
</dbReference>
<dbReference type="SMART" id="SM00181">
    <property type="entry name" value="EGF"/>
    <property type="match status" value="3"/>
</dbReference>
<dbReference type="PROSITE" id="PS01187">
    <property type="entry name" value="EGF_CA"/>
    <property type="match status" value="1"/>
</dbReference>
<feature type="non-terminal residue" evidence="8">
    <location>
        <position position="224"/>
    </location>
</feature>
<reference evidence="8 9" key="1">
    <citation type="journal article" date="2021" name="Elife">
        <title>Chloroplast acquisition without the gene transfer in kleptoplastic sea slugs, Plakobranchus ocellatus.</title>
        <authorList>
            <person name="Maeda T."/>
            <person name="Takahashi S."/>
            <person name="Yoshida T."/>
            <person name="Shimamura S."/>
            <person name="Takaki Y."/>
            <person name="Nagai Y."/>
            <person name="Toyoda A."/>
            <person name="Suzuki Y."/>
            <person name="Arimoto A."/>
            <person name="Ishii H."/>
            <person name="Satoh N."/>
            <person name="Nishiyama T."/>
            <person name="Hasebe M."/>
            <person name="Maruyama T."/>
            <person name="Minagawa J."/>
            <person name="Obokata J."/>
            <person name="Shigenobu S."/>
        </authorList>
    </citation>
    <scope>NUCLEOTIDE SEQUENCE [LARGE SCALE GENOMIC DNA]</scope>
</reference>
<keyword evidence="2 6" id="KW-0732">Signal</keyword>
<dbReference type="SMART" id="SM00179">
    <property type="entry name" value="EGF_CA"/>
    <property type="match status" value="2"/>
</dbReference>
<dbReference type="InterPro" id="IPR000152">
    <property type="entry name" value="EGF-type_Asp/Asn_hydroxyl_site"/>
</dbReference>
<comment type="caution">
    <text evidence="8">The sequence shown here is derived from an EMBL/GenBank/DDBJ whole genome shotgun (WGS) entry which is preliminary data.</text>
</comment>
<evidence type="ECO:0000256" key="6">
    <source>
        <dbReference type="SAM" id="SignalP"/>
    </source>
</evidence>
<keyword evidence="1 5" id="KW-0245">EGF-like domain</keyword>
<dbReference type="GO" id="GO:0005509">
    <property type="term" value="F:calcium ion binding"/>
    <property type="evidence" value="ECO:0007669"/>
    <property type="project" value="InterPro"/>
</dbReference>
<dbReference type="PROSITE" id="PS01186">
    <property type="entry name" value="EGF_2"/>
    <property type="match status" value="1"/>
</dbReference>
<dbReference type="Gene3D" id="2.10.25.10">
    <property type="entry name" value="Laminin"/>
    <property type="match status" value="3"/>
</dbReference>
<evidence type="ECO:0000256" key="5">
    <source>
        <dbReference type="PROSITE-ProRule" id="PRU00076"/>
    </source>
</evidence>
<organism evidence="8 9">
    <name type="scientific">Elysia marginata</name>
    <dbReference type="NCBI Taxonomy" id="1093978"/>
    <lineage>
        <taxon>Eukaryota</taxon>
        <taxon>Metazoa</taxon>
        <taxon>Spiralia</taxon>
        <taxon>Lophotrochozoa</taxon>
        <taxon>Mollusca</taxon>
        <taxon>Gastropoda</taxon>
        <taxon>Heterobranchia</taxon>
        <taxon>Euthyneura</taxon>
        <taxon>Panpulmonata</taxon>
        <taxon>Sacoglossa</taxon>
        <taxon>Placobranchoidea</taxon>
        <taxon>Plakobranchidae</taxon>
        <taxon>Elysia</taxon>
    </lineage>
</organism>
<accession>A0AAV4JV99</accession>
<dbReference type="FunFam" id="2.10.25.10:FF:000038">
    <property type="entry name" value="Fibrillin 2"/>
    <property type="match status" value="1"/>
</dbReference>
<dbReference type="InterPro" id="IPR001881">
    <property type="entry name" value="EGF-like_Ca-bd_dom"/>
</dbReference>
<name>A0AAV4JV99_9GAST</name>
<keyword evidence="3" id="KW-0677">Repeat</keyword>
<keyword evidence="9" id="KW-1185">Reference proteome</keyword>
<feature type="domain" description="EGF-like" evidence="7">
    <location>
        <begin position="184"/>
        <end position="221"/>
    </location>
</feature>
<dbReference type="PROSITE" id="PS00010">
    <property type="entry name" value="ASX_HYDROXYL"/>
    <property type="match status" value="2"/>
</dbReference>
<dbReference type="InterPro" id="IPR050751">
    <property type="entry name" value="ECM_structural_protein"/>
</dbReference>
<evidence type="ECO:0000256" key="1">
    <source>
        <dbReference type="ARBA" id="ARBA00022536"/>
    </source>
</evidence>
<evidence type="ECO:0000313" key="9">
    <source>
        <dbReference type="Proteomes" id="UP000762676"/>
    </source>
</evidence>
<dbReference type="PANTHER" id="PTHR24034">
    <property type="entry name" value="EGF-LIKE DOMAIN-CONTAINING PROTEIN"/>
    <property type="match status" value="1"/>
</dbReference>
<dbReference type="InterPro" id="IPR000742">
    <property type="entry name" value="EGF"/>
</dbReference>
<evidence type="ECO:0000256" key="3">
    <source>
        <dbReference type="ARBA" id="ARBA00022737"/>
    </source>
</evidence>
<feature type="domain" description="EGF-like" evidence="7">
    <location>
        <begin position="144"/>
        <end position="183"/>
    </location>
</feature>
<comment type="caution">
    <text evidence="5">Lacks conserved residue(s) required for the propagation of feature annotation.</text>
</comment>
<protein>
    <submittedName>
        <fullName evidence="8">Latent-transforming growth factor beta-binding protein 1</fullName>
    </submittedName>
</protein>
<evidence type="ECO:0000256" key="4">
    <source>
        <dbReference type="ARBA" id="ARBA00023157"/>
    </source>
</evidence>
<dbReference type="EMBL" id="BMAT01014045">
    <property type="protein sequence ID" value="GFS25432.1"/>
    <property type="molecule type" value="Genomic_DNA"/>
</dbReference>
<dbReference type="FunFam" id="2.10.25.10:FF:000068">
    <property type="entry name" value="Latent transforming growth factor beta binding protein 3"/>
    <property type="match status" value="1"/>
</dbReference>
<proteinExistence type="predicted"/>
<feature type="chain" id="PRO_5043775013" evidence="6">
    <location>
        <begin position="19"/>
        <end position="224"/>
    </location>
</feature>
<feature type="signal peptide" evidence="6">
    <location>
        <begin position="1"/>
        <end position="18"/>
    </location>
</feature>
<sequence>MDCSILVSLTGLLVYVAAQPPHGSPSQHGGGRAELITQADGFRKFGFANASQEFPPFNGEIPREGFFPLHDGDAIPKEANGFFYWPESEAVSEEDSSVINNQLAECESEDNPCEQICYRIGVDTKICDCHPGYALLPDARKCRDLDECLLGLCGQNGLCVNTPGSYICTCNPGFAPEDDGFCNDLDECQGEGVCAGGATCRNFPGSFVCLCPQGFNYDEEKGCQ</sequence>
<dbReference type="Proteomes" id="UP000762676">
    <property type="component" value="Unassembled WGS sequence"/>
</dbReference>
<dbReference type="Pfam" id="PF07645">
    <property type="entry name" value="EGF_CA"/>
    <property type="match status" value="2"/>
</dbReference>
<dbReference type="SUPFAM" id="SSF57184">
    <property type="entry name" value="Growth factor receptor domain"/>
    <property type="match status" value="1"/>
</dbReference>
<dbReference type="InterPro" id="IPR049883">
    <property type="entry name" value="NOTCH1_EGF-like"/>
</dbReference>
<dbReference type="InterPro" id="IPR018097">
    <property type="entry name" value="EGF_Ca-bd_CS"/>
</dbReference>
<keyword evidence="4" id="KW-1015">Disulfide bond</keyword>
<evidence type="ECO:0000259" key="7">
    <source>
        <dbReference type="PROSITE" id="PS50026"/>
    </source>
</evidence>